<dbReference type="SUPFAM" id="SSF52266">
    <property type="entry name" value="SGNH hydrolase"/>
    <property type="match status" value="1"/>
</dbReference>
<evidence type="ECO:0000313" key="4">
    <source>
        <dbReference type="Proteomes" id="UP000438914"/>
    </source>
</evidence>
<gene>
    <name evidence="3" type="ORF">FYJ73_06555</name>
</gene>
<feature type="domain" description="Sialate O-acetylesterase" evidence="2">
    <location>
        <begin position="107"/>
        <end position="363"/>
    </location>
</feature>
<dbReference type="EMBL" id="VUNG01000012">
    <property type="protein sequence ID" value="MST84330.1"/>
    <property type="molecule type" value="Genomic_DNA"/>
</dbReference>
<comment type="caution">
    <text evidence="3">The sequence shown here is derived from an EMBL/GenBank/DDBJ whole genome shotgun (WGS) entry which is preliminary data.</text>
</comment>
<evidence type="ECO:0000256" key="1">
    <source>
        <dbReference type="ARBA" id="ARBA00022801"/>
    </source>
</evidence>
<dbReference type="GO" id="GO:0005975">
    <property type="term" value="P:carbohydrate metabolic process"/>
    <property type="evidence" value="ECO:0007669"/>
    <property type="project" value="TreeGrafter"/>
</dbReference>
<keyword evidence="4" id="KW-1185">Reference proteome</keyword>
<dbReference type="InterPro" id="IPR005181">
    <property type="entry name" value="SASA"/>
</dbReference>
<dbReference type="Proteomes" id="UP000438914">
    <property type="component" value="Unassembled WGS sequence"/>
</dbReference>
<dbReference type="Gene3D" id="3.40.50.1110">
    <property type="entry name" value="SGNH hydrolase"/>
    <property type="match status" value="1"/>
</dbReference>
<reference evidence="3 4" key="1">
    <citation type="submission" date="2019-08" db="EMBL/GenBank/DDBJ databases">
        <title>In-depth cultivation of the pig gut microbiome towards novel bacterial diversity and tailored functional studies.</title>
        <authorList>
            <person name="Wylensek D."/>
            <person name="Hitch T.C.A."/>
            <person name="Clavel T."/>
        </authorList>
    </citation>
    <scope>NUCLEOTIDE SEQUENCE [LARGE SCALE GENOMIC DNA]</scope>
    <source>
        <strain evidence="3 4">LKV-178-WT-2A</strain>
    </source>
</reference>
<organism evidence="3 4">
    <name type="scientific">Hallella mizrahii</name>
    <dbReference type="NCBI Taxonomy" id="2606637"/>
    <lineage>
        <taxon>Bacteria</taxon>
        <taxon>Pseudomonadati</taxon>
        <taxon>Bacteroidota</taxon>
        <taxon>Bacteroidia</taxon>
        <taxon>Bacteroidales</taxon>
        <taxon>Prevotellaceae</taxon>
        <taxon>Hallella</taxon>
    </lineage>
</organism>
<sequence>MTTKQFFVSLAALVLPLMGQAKVRLPHLVSDGMVLQQQSEARLWGWDQPGKTVRVSVSWSSDVYTVRTARDGKWQVKVKTPRAGYTPLSVTFDDGEKTTINGLLSGEVWVCAGQSNMEFPVRGFGNCPLKDYNEVVSTASDVRGIHFVKIPSVMRTKPQDDADCQWKTVDVNTVEDCSAVGYFFARKVSSVANVPVGLILANKGGSRVESWLDADNLKKYTQEELDSGKMVKKFPYDYLRPLLWGNGTFHPILNYTVKGILYYQGCSNVGAPGNEYSDRLKLLVEQWRRDFGEGEIPFYFVQIAPYIYGDGADGISGALLREQQERAASIIPNSALVCTNDLVYPWERNQIHPCQKQPVGERLAFLALNRNYGFKSIKCESPVYKSMFVEGDTCYVSIDKTYGGISRYDDIEGFEVAGADKIFHRAVAGHFWVAGQDRRNETIFVTSPEVKQPKYVRYCFRNFELGNLKNCANLPLMPFRTDKDE</sequence>
<proteinExistence type="predicted"/>
<name>A0A7K0KFY3_9BACT</name>
<protein>
    <submittedName>
        <fullName evidence="3">Sialate O-acetylesterase</fullName>
    </submittedName>
</protein>
<dbReference type="GO" id="GO:0001681">
    <property type="term" value="F:sialate O-acetylesterase activity"/>
    <property type="evidence" value="ECO:0007669"/>
    <property type="project" value="InterPro"/>
</dbReference>
<dbReference type="Pfam" id="PF03629">
    <property type="entry name" value="SASA"/>
    <property type="match status" value="1"/>
</dbReference>
<dbReference type="AlphaFoldDB" id="A0A7K0KFY3"/>
<evidence type="ECO:0000259" key="2">
    <source>
        <dbReference type="Pfam" id="PF03629"/>
    </source>
</evidence>
<dbReference type="InterPro" id="IPR036514">
    <property type="entry name" value="SGNH_hydro_sf"/>
</dbReference>
<evidence type="ECO:0000313" key="3">
    <source>
        <dbReference type="EMBL" id="MST84330.1"/>
    </source>
</evidence>
<accession>A0A7K0KFY3</accession>
<dbReference type="RefSeq" id="WP_154533915.1">
    <property type="nucleotide sequence ID" value="NZ_VUNG01000012.1"/>
</dbReference>
<keyword evidence="1" id="KW-0378">Hydrolase</keyword>
<dbReference type="InterPro" id="IPR039329">
    <property type="entry name" value="SIAE"/>
</dbReference>
<dbReference type="PANTHER" id="PTHR22901:SF0">
    <property type="entry name" value="SIALATE O-ACETYLESTERASE"/>
    <property type="match status" value="1"/>
</dbReference>
<dbReference type="PANTHER" id="PTHR22901">
    <property type="entry name" value="SIALATE O-ACETYLESTERASE"/>
    <property type="match status" value="1"/>
</dbReference>